<dbReference type="RefSeq" id="WP_047942574.1">
    <property type="nucleotide sequence ID" value="NZ_JBCLPU010000003.1"/>
</dbReference>
<evidence type="ECO:0000313" key="3">
    <source>
        <dbReference type="Proteomes" id="UP000036045"/>
    </source>
</evidence>
<feature type="domain" description="Polysaccharide pyruvyl transferase" evidence="1">
    <location>
        <begin position="47"/>
        <end position="292"/>
    </location>
</feature>
<organism evidence="2 3">
    <name type="scientific">Niallia circulans</name>
    <name type="common">Bacillus circulans</name>
    <dbReference type="NCBI Taxonomy" id="1397"/>
    <lineage>
        <taxon>Bacteria</taxon>
        <taxon>Bacillati</taxon>
        <taxon>Bacillota</taxon>
        <taxon>Bacilli</taxon>
        <taxon>Bacillales</taxon>
        <taxon>Bacillaceae</taxon>
        <taxon>Niallia</taxon>
    </lineage>
</organism>
<dbReference type="InterPro" id="IPR007345">
    <property type="entry name" value="Polysacch_pyruvyl_Trfase"/>
</dbReference>
<proteinExistence type="predicted"/>
<dbReference type="AlphaFoldDB" id="A0A0J1LAM8"/>
<dbReference type="Proteomes" id="UP000036045">
    <property type="component" value="Unassembled WGS sequence"/>
</dbReference>
<dbReference type="EMBL" id="LDPH01000011">
    <property type="protein sequence ID" value="KLV25980.1"/>
    <property type="molecule type" value="Genomic_DNA"/>
</dbReference>
<sequence>MIAKMKERIPLNWKINYKYYKSTTKFVIPYEKKDLKIFVTIASDYGNLGDIAITQTQIAYLQTVYPSYNIISVYASETYSAMKEMKKKCSEKDIITIIGGGNMGDLYKSYEEYRRTIIRYFPKNKIISFPQTIDFSETESGRKALLKTQEIYSRHRNLHLLAREPISYEIMKRLFPYNKVYLVPDIVLSRNEAEPILTREHILVCLRNDMEINLEESFKRTLITLLESEVEPLVYYDTHLGDGEITMSKGKEELEKIFHAFKKSKIVITDRLHGMIFCAITKTPCIVFQNSNHKIEATYNHWLKGIEYIKLLDPIDMDTIRRAIKELKEIDLDKCDIYNFELEFQPLLDALNN</sequence>
<dbReference type="Pfam" id="PF04230">
    <property type="entry name" value="PS_pyruv_trans"/>
    <property type="match status" value="1"/>
</dbReference>
<comment type="caution">
    <text evidence="2">The sequence shown here is derived from an EMBL/GenBank/DDBJ whole genome shotgun (WGS) entry which is preliminary data.</text>
</comment>
<dbReference type="PATRIC" id="fig|1397.4.peg.691"/>
<reference evidence="2 3" key="1">
    <citation type="submission" date="2015-05" db="EMBL/GenBank/DDBJ databases">
        <title>Whole genome sequence and identification of bacterial endophytes from Costus igneus.</title>
        <authorList>
            <person name="Lee Y.P."/>
            <person name="Gan H.M."/>
            <person name="Eng W."/>
            <person name="Wheatley M.S."/>
            <person name="Caraballo A."/>
            <person name="Polter S."/>
            <person name="Savka M.A."/>
            <person name="Hudson A.O."/>
        </authorList>
    </citation>
    <scope>NUCLEOTIDE SEQUENCE [LARGE SCALE GENOMIC DNA]</scope>
    <source>
        <strain evidence="2 3">RIT379</strain>
    </source>
</reference>
<dbReference type="OrthoDB" id="9807674at2"/>
<evidence type="ECO:0000313" key="2">
    <source>
        <dbReference type="EMBL" id="KLV25980.1"/>
    </source>
</evidence>
<protein>
    <recommendedName>
        <fullName evidence="1">Polysaccharide pyruvyl transferase domain-containing protein</fullName>
    </recommendedName>
</protein>
<evidence type="ECO:0000259" key="1">
    <source>
        <dbReference type="Pfam" id="PF04230"/>
    </source>
</evidence>
<accession>A0A0J1LAM8</accession>
<name>A0A0J1LAM8_NIACI</name>
<gene>
    <name evidence="2" type="ORF">ABW02_12890</name>
</gene>
<keyword evidence="3" id="KW-1185">Reference proteome</keyword>